<dbReference type="EMBL" id="JACOOZ010000003">
    <property type="protein sequence ID" value="MBC5667381.1"/>
    <property type="molecule type" value="Genomic_DNA"/>
</dbReference>
<proteinExistence type="predicted"/>
<accession>A0ABR7F1A5</accession>
<reference evidence="1 2" key="1">
    <citation type="submission" date="2020-08" db="EMBL/GenBank/DDBJ databases">
        <title>Genome public.</title>
        <authorList>
            <person name="Liu C."/>
            <person name="Sun Q."/>
        </authorList>
    </citation>
    <scope>NUCLEOTIDE SEQUENCE [LARGE SCALE GENOMIC DNA]</scope>
    <source>
        <strain evidence="1 2">BX4</strain>
    </source>
</reference>
<evidence type="ECO:0000313" key="2">
    <source>
        <dbReference type="Proteomes" id="UP000597877"/>
    </source>
</evidence>
<dbReference type="Proteomes" id="UP000597877">
    <property type="component" value="Unassembled WGS sequence"/>
</dbReference>
<comment type="caution">
    <text evidence="1">The sequence shown here is derived from an EMBL/GenBank/DDBJ whole genome shotgun (WGS) entry which is preliminary data.</text>
</comment>
<name>A0ABR7F1A5_9FIRM</name>
<keyword evidence="2" id="KW-1185">Reference proteome</keyword>
<protein>
    <submittedName>
        <fullName evidence="1">Uncharacterized protein</fullName>
    </submittedName>
</protein>
<organism evidence="1 2">
    <name type="scientific">Eubacterium segne</name>
    <dbReference type="NCBI Taxonomy" id="2763045"/>
    <lineage>
        <taxon>Bacteria</taxon>
        <taxon>Bacillati</taxon>
        <taxon>Bacillota</taxon>
        <taxon>Clostridia</taxon>
        <taxon>Eubacteriales</taxon>
        <taxon>Eubacteriaceae</taxon>
        <taxon>Eubacterium</taxon>
    </lineage>
</organism>
<evidence type="ECO:0000313" key="1">
    <source>
        <dbReference type="EMBL" id="MBC5667381.1"/>
    </source>
</evidence>
<sequence>MNKIKVINRYYRHGKLFVIVKLGHKAACLMGENDFQRLIQIQRKEEILRW</sequence>
<dbReference type="RefSeq" id="WP_186840162.1">
    <property type="nucleotide sequence ID" value="NZ_JACOOZ010000003.1"/>
</dbReference>
<gene>
    <name evidence="1" type="ORF">H8S00_05190</name>
</gene>